<evidence type="ECO:0000313" key="10">
    <source>
        <dbReference type="Proteomes" id="UP000694941"/>
    </source>
</evidence>
<feature type="domain" description="C2H2-type" evidence="9">
    <location>
        <begin position="727"/>
        <end position="750"/>
    </location>
</feature>
<evidence type="ECO:0000256" key="2">
    <source>
        <dbReference type="ARBA" id="ARBA00022723"/>
    </source>
</evidence>
<accession>A0ABM1S0T1</accession>
<feature type="region of interest" description="Disordered" evidence="8">
    <location>
        <begin position="317"/>
        <end position="355"/>
    </location>
</feature>
<dbReference type="InterPro" id="IPR036236">
    <property type="entry name" value="Znf_C2H2_sf"/>
</dbReference>
<dbReference type="Proteomes" id="UP000694941">
    <property type="component" value="Unplaced"/>
</dbReference>
<comment type="subcellular location">
    <subcellularLocation>
        <location evidence="1">Nucleus</location>
    </subcellularLocation>
</comment>
<dbReference type="SMART" id="SM00355">
    <property type="entry name" value="ZnF_C2H2"/>
    <property type="match status" value="4"/>
</dbReference>
<evidence type="ECO:0000256" key="5">
    <source>
        <dbReference type="ARBA" id="ARBA00022833"/>
    </source>
</evidence>
<evidence type="ECO:0000259" key="9">
    <source>
        <dbReference type="PROSITE" id="PS50157"/>
    </source>
</evidence>
<dbReference type="InterPro" id="IPR013087">
    <property type="entry name" value="Znf_C2H2_type"/>
</dbReference>
<feature type="compositionally biased region" description="Polar residues" evidence="8">
    <location>
        <begin position="8"/>
        <end position="24"/>
    </location>
</feature>
<dbReference type="PANTHER" id="PTHR24394">
    <property type="entry name" value="ZINC FINGER PROTEIN"/>
    <property type="match status" value="1"/>
</dbReference>
<keyword evidence="5" id="KW-0862">Zinc</keyword>
<reference evidence="11" key="1">
    <citation type="submission" date="2025-08" db="UniProtKB">
        <authorList>
            <consortium name="RefSeq"/>
        </authorList>
    </citation>
    <scope>IDENTIFICATION</scope>
    <source>
        <tissue evidence="11">Muscle</tissue>
    </source>
</reference>
<evidence type="ECO:0000256" key="7">
    <source>
        <dbReference type="PROSITE-ProRule" id="PRU00042"/>
    </source>
</evidence>
<keyword evidence="10" id="KW-1185">Reference proteome</keyword>
<keyword evidence="4 7" id="KW-0863">Zinc-finger</keyword>
<organism evidence="10 11">
    <name type="scientific">Limulus polyphemus</name>
    <name type="common">Atlantic horseshoe crab</name>
    <dbReference type="NCBI Taxonomy" id="6850"/>
    <lineage>
        <taxon>Eukaryota</taxon>
        <taxon>Metazoa</taxon>
        <taxon>Ecdysozoa</taxon>
        <taxon>Arthropoda</taxon>
        <taxon>Chelicerata</taxon>
        <taxon>Merostomata</taxon>
        <taxon>Xiphosura</taxon>
        <taxon>Limulidae</taxon>
        <taxon>Limulus</taxon>
    </lineage>
</organism>
<name>A0ABM1S0T1_LIMPO</name>
<protein>
    <submittedName>
        <fullName evidence="11">Uncharacterized protein LOC106477908 isoform X2</fullName>
    </submittedName>
</protein>
<evidence type="ECO:0000256" key="3">
    <source>
        <dbReference type="ARBA" id="ARBA00022737"/>
    </source>
</evidence>
<feature type="region of interest" description="Disordered" evidence="8">
    <location>
        <begin position="71"/>
        <end position="96"/>
    </location>
</feature>
<dbReference type="Pfam" id="PF00096">
    <property type="entry name" value="zf-C2H2"/>
    <property type="match status" value="3"/>
</dbReference>
<feature type="domain" description="C2H2-type" evidence="9">
    <location>
        <begin position="671"/>
        <end position="698"/>
    </location>
</feature>
<keyword evidence="2" id="KW-0479">Metal-binding</keyword>
<evidence type="ECO:0000256" key="1">
    <source>
        <dbReference type="ARBA" id="ARBA00004123"/>
    </source>
</evidence>
<dbReference type="PANTHER" id="PTHR24394:SF44">
    <property type="entry name" value="ZINC FINGER PROTEIN 271-LIKE"/>
    <property type="match status" value="1"/>
</dbReference>
<feature type="region of interest" description="Disordered" evidence="8">
    <location>
        <begin position="1"/>
        <end position="24"/>
    </location>
</feature>
<sequence length="814" mass="92896">MASAREASVNNVETETSNCSGCAKSESQMTLINQEEANSEEATMSCSKHFGSVPLLDLLAEVASATLKNDPSLTEEPLKNKAKRKPTQNKLSNLRRPLQQADVLTLDQIRVLSDKMLLEMFAEHTCDEIRRNYSYKCFFIPVKCSQAYHSFGNESRAKLQMKSHLLAHIAELLAEDNGKSHQTRFTAEPLYARKRRLQDLDKKKKNKQVCSKRTNFFIKDKGQGNRNTLNSRSCQVKNVNKKKNEDKDTGQQILPVNNNFTKLKNINLSCIKSRISVENGRNKFSHNGMKEFDGALQASKKDHRVHNINASIEKVYLQTSSSSEQSSEEESSNQNSSDDSDSDSSDKTVLPQIPDLKNCHSSSIEQKDCSVRTSSMVLHFDSHLENGSSLERNTYNKSLKENINNCDSMCALDKLESSNSNYVIKFVMDTKEQPHHDHSYTSIMGKKRGMVAFDFEFMSSEEDETTQKEDTDSLNFHATHLIIATPSFPFVYVPLLPNVSEVLEIHSSQFSKAVSTQGFYDAEDSTKNYDVISLKGSTSNSSSSDKCQMNRLSPMEKTIIPQEVTLQNKEENNNNFSLSESDPRTENVVEITDTYPSTKEKYQNKTKKHKNAGQATPEWEKKLALKCIRALRVKKKEERGPLVCQICKDKTFTAQATLMYHYRSHAGIKPFRCTVCGDTFTRQHSLNYHMLIHNNKSRFVCLECGRNFRHPSHYKEHLRRHTGETPYECGDCGHKFKTRNTYKRHLKTRHGKMLTAQGIITLALDEICEVQSSPRKRNRLVRKKNKSTQWPEVKYYREIDPHILTGTCNAEWNS</sequence>
<dbReference type="RefSeq" id="XP_022237236.1">
    <property type="nucleotide sequence ID" value="XM_022381528.1"/>
</dbReference>
<evidence type="ECO:0000256" key="8">
    <source>
        <dbReference type="SAM" id="MobiDB-lite"/>
    </source>
</evidence>
<gene>
    <name evidence="11" type="primary">LOC106477908</name>
</gene>
<evidence type="ECO:0000256" key="4">
    <source>
        <dbReference type="ARBA" id="ARBA00022771"/>
    </source>
</evidence>
<dbReference type="Gene3D" id="3.30.160.60">
    <property type="entry name" value="Classic Zinc Finger"/>
    <property type="match status" value="4"/>
</dbReference>
<dbReference type="PROSITE" id="PS50157">
    <property type="entry name" value="ZINC_FINGER_C2H2_2"/>
    <property type="match status" value="4"/>
</dbReference>
<evidence type="ECO:0000313" key="11">
    <source>
        <dbReference type="RefSeq" id="XP_022237236.1"/>
    </source>
</evidence>
<keyword evidence="3" id="KW-0677">Repeat</keyword>
<feature type="domain" description="C2H2-type" evidence="9">
    <location>
        <begin position="699"/>
        <end position="726"/>
    </location>
</feature>
<dbReference type="SUPFAM" id="SSF57667">
    <property type="entry name" value="beta-beta-alpha zinc fingers"/>
    <property type="match status" value="2"/>
</dbReference>
<feature type="domain" description="C2H2-type" evidence="9">
    <location>
        <begin position="642"/>
        <end position="670"/>
    </location>
</feature>
<evidence type="ECO:0000256" key="6">
    <source>
        <dbReference type="ARBA" id="ARBA00023242"/>
    </source>
</evidence>
<dbReference type="GeneID" id="106477908"/>
<keyword evidence="6" id="KW-0539">Nucleus</keyword>
<proteinExistence type="predicted"/>
<dbReference type="PROSITE" id="PS00028">
    <property type="entry name" value="ZINC_FINGER_C2H2_1"/>
    <property type="match status" value="3"/>
</dbReference>